<gene>
    <name evidence="2" type="ORF">EVAR_90034_1</name>
</gene>
<evidence type="ECO:0000313" key="3">
    <source>
        <dbReference type="Proteomes" id="UP000299102"/>
    </source>
</evidence>
<comment type="caution">
    <text evidence="2">The sequence shown here is derived from an EMBL/GenBank/DDBJ whole genome shotgun (WGS) entry which is preliminary data.</text>
</comment>
<organism evidence="2 3">
    <name type="scientific">Eumeta variegata</name>
    <name type="common">Bagworm moth</name>
    <name type="synonym">Eumeta japonica</name>
    <dbReference type="NCBI Taxonomy" id="151549"/>
    <lineage>
        <taxon>Eukaryota</taxon>
        <taxon>Metazoa</taxon>
        <taxon>Ecdysozoa</taxon>
        <taxon>Arthropoda</taxon>
        <taxon>Hexapoda</taxon>
        <taxon>Insecta</taxon>
        <taxon>Pterygota</taxon>
        <taxon>Neoptera</taxon>
        <taxon>Endopterygota</taxon>
        <taxon>Lepidoptera</taxon>
        <taxon>Glossata</taxon>
        <taxon>Ditrysia</taxon>
        <taxon>Tineoidea</taxon>
        <taxon>Psychidae</taxon>
        <taxon>Oiketicinae</taxon>
        <taxon>Eumeta</taxon>
    </lineage>
</organism>
<evidence type="ECO:0000256" key="1">
    <source>
        <dbReference type="SAM" id="MobiDB-lite"/>
    </source>
</evidence>
<evidence type="ECO:0000313" key="2">
    <source>
        <dbReference type="EMBL" id="GBP54751.1"/>
    </source>
</evidence>
<dbReference type="EMBL" id="BGZK01000654">
    <property type="protein sequence ID" value="GBP54751.1"/>
    <property type="molecule type" value="Genomic_DNA"/>
</dbReference>
<feature type="compositionally biased region" description="Polar residues" evidence="1">
    <location>
        <begin position="23"/>
        <end position="33"/>
    </location>
</feature>
<feature type="compositionally biased region" description="Basic residues" evidence="1">
    <location>
        <begin position="80"/>
        <end position="89"/>
    </location>
</feature>
<feature type="compositionally biased region" description="Basic and acidic residues" evidence="1">
    <location>
        <begin position="56"/>
        <end position="67"/>
    </location>
</feature>
<feature type="region of interest" description="Disordered" evidence="1">
    <location>
        <begin position="1"/>
        <end position="104"/>
    </location>
</feature>
<reference evidence="2 3" key="1">
    <citation type="journal article" date="2019" name="Commun. Biol.">
        <title>The bagworm genome reveals a unique fibroin gene that provides high tensile strength.</title>
        <authorList>
            <person name="Kono N."/>
            <person name="Nakamura H."/>
            <person name="Ohtoshi R."/>
            <person name="Tomita M."/>
            <person name="Numata K."/>
            <person name="Arakawa K."/>
        </authorList>
    </citation>
    <scope>NUCLEOTIDE SEQUENCE [LARGE SCALE GENOMIC DNA]</scope>
</reference>
<sequence>MDREARPKGRPKGSSKFNMKPIISTSRTKSYLQSDDYDSEGSEEYYSDEEVYSQGAHEEEISSRRSGNDSNVSIFDLRSKLKTIGHRSRARDTPAQPLRSSASK</sequence>
<proteinExistence type="predicted"/>
<dbReference type="Proteomes" id="UP000299102">
    <property type="component" value="Unassembled WGS sequence"/>
</dbReference>
<name>A0A4C1WTX0_EUMVA</name>
<accession>A0A4C1WTX0</accession>
<dbReference type="AlphaFoldDB" id="A0A4C1WTX0"/>
<feature type="compositionally biased region" description="Acidic residues" evidence="1">
    <location>
        <begin position="35"/>
        <end position="51"/>
    </location>
</feature>
<protein>
    <submittedName>
        <fullName evidence="2">Uncharacterized protein</fullName>
    </submittedName>
</protein>
<keyword evidence="3" id="KW-1185">Reference proteome</keyword>